<reference evidence="6 7" key="1">
    <citation type="journal article" date="2015" name="Stand. Genomic Sci.">
        <title>Genomic Encyclopedia of Bacterial and Archaeal Type Strains, Phase III: the genomes of soil and plant-associated and newly described type strains.</title>
        <authorList>
            <person name="Whitman W.B."/>
            <person name="Woyke T."/>
            <person name="Klenk H.P."/>
            <person name="Zhou Y."/>
            <person name="Lilburn T.G."/>
            <person name="Beck B.J."/>
            <person name="De Vos P."/>
            <person name="Vandamme P."/>
            <person name="Eisen J.A."/>
            <person name="Garrity G."/>
            <person name="Hugenholtz P."/>
            <person name="Kyrpides N.C."/>
        </authorList>
    </citation>
    <scope>NUCLEOTIDE SEQUENCE [LARGE SCALE GENOMIC DNA]</scope>
    <source>
        <strain evidence="6 7">CGMCC 1.6858</strain>
    </source>
</reference>
<protein>
    <submittedName>
        <fullName evidence="6">Uncharacterized protein DUF1656</fullName>
    </submittedName>
</protein>
<keyword evidence="2 5" id="KW-0812">Transmembrane</keyword>
<feature type="transmembrane region" description="Helical" evidence="5">
    <location>
        <begin position="12"/>
        <end position="30"/>
    </location>
</feature>
<evidence type="ECO:0000256" key="4">
    <source>
        <dbReference type="ARBA" id="ARBA00023136"/>
    </source>
</evidence>
<accession>A0A562QG20</accession>
<dbReference type="InterPro" id="IPR012451">
    <property type="entry name" value="DUF1656"/>
</dbReference>
<evidence type="ECO:0000313" key="7">
    <source>
        <dbReference type="Proteomes" id="UP000316905"/>
    </source>
</evidence>
<keyword evidence="3 5" id="KW-1133">Transmembrane helix</keyword>
<dbReference type="AlphaFoldDB" id="A0A562QG20"/>
<evidence type="ECO:0000256" key="1">
    <source>
        <dbReference type="ARBA" id="ARBA00022475"/>
    </source>
</evidence>
<dbReference type="EMBL" id="VLKY01000004">
    <property type="protein sequence ID" value="TWI55695.1"/>
    <property type="molecule type" value="Genomic_DNA"/>
</dbReference>
<sequence>MELHEWSIGGVYLSPLFIYAVVALLLTGLIRFGMYTLHAERWIWHEALFGCAIFVVLLTVITGLAGT</sequence>
<name>A0A562QG20_9PSED</name>
<organism evidence="6 7">
    <name type="scientific">Pseudomonas duriflava</name>
    <dbReference type="NCBI Taxonomy" id="459528"/>
    <lineage>
        <taxon>Bacteria</taxon>
        <taxon>Pseudomonadati</taxon>
        <taxon>Pseudomonadota</taxon>
        <taxon>Gammaproteobacteria</taxon>
        <taxon>Pseudomonadales</taxon>
        <taxon>Pseudomonadaceae</taxon>
        <taxon>Pseudomonas</taxon>
    </lineage>
</organism>
<proteinExistence type="predicted"/>
<evidence type="ECO:0000313" key="6">
    <source>
        <dbReference type="EMBL" id="TWI55695.1"/>
    </source>
</evidence>
<keyword evidence="4 5" id="KW-0472">Membrane</keyword>
<keyword evidence="1" id="KW-1003">Cell membrane</keyword>
<keyword evidence="7" id="KW-1185">Reference proteome</keyword>
<dbReference type="Proteomes" id="UP000316905">
    <property type="component" value="Unassembled WGS sequence"/>
</dbReference>
<dbReference type="RefSeq" id="WP_145140608.1">
    <property type="nucleotide sequence ID" value="NZ_VLKY01000004.1"/>
</dbReference>
<gene>
    <name evidence="6" type="ORF">IQ22_01628</name>
</gene>
<evidence type="ECO:0000256" key="2">
    <source>
        <dbReference type="ARBA" id="ARBA00022692"/>
    </source>
</evidence>
<comment type="caution">
    <text evidence="6">The sequence shown here is derived from an EMBL/GenBank/DDBJ whole genome shotgun (WGS) entry which is preliminary data.</text>
</comment>
<dbReference type="Pfam" id="PF07869">
    <property type="entry name" value="DUF1656"/>
    <property type="match status" value="1"/>
</dbReference>
<evidence type="ECO:0000256" key="3">
    <source>
        <dbReference type="ARBA" id="ARBA00022989"/>
    </source>
</evidence>
<feature type="transmembrane region" description="Helical" evidence="5">
    <location>
        <begin position="42"/>
        <end position="65"/>
    </location>
</feature>
<dbReference type="OrthoDB" id="7021192at2"/>
<evidence type="ECO:0000256" key="5">
    <source>
        <dbReference type="SAM" id="Phobius"/>
    </source>
</evidence>